<accession>A0A7R9XRL7</accession>
<dbReference type="EMBL" id="HBDX01002648">
    <property type="protein sequence ID" value="CAD8221563.1"/>
    <property type="molecule type" value="Transcribed_RNA"/>
</dbReference>
<dbReference type="InterPro" id="IPR012340">
    <property type="entry name" value="NA-bd_OB-fold"/>
</dbReference>
<dbReference type="InterPro" id="IPR001900">
    <property type="entry name" value="RNase_II/R"/>
</dbReference>
<dbReference type="SMART" id="SM00955">
    <property type="entry name" value="RNB"/>
    <property type="match status" value="1"/>
</dbReference>
<dbReference type="InterPro" id="IPR050180">
    <property type="entry name" value="RNR_Ribonuclease"/>
</dbReference>
<evidence type="ECO:0000259" key="1">
    <source>
        <dbReference type="SMART" id="SM00955"/>
    </source>
</evidence>
<organism evidence="2">
    <name type="scientific">Ostreococcus sp. 'lucimarinus'</name>
    <dbReference type="NCBI Taxonomy" id="242159"/>
    <lineage>
        <taxon>Eukaryota</taxon>
        <taxon>Viridiplantae</taxon>
        <taxon>Chlorophyta</taxon>
        <taxon>Mamiellophyceae</taxon>
        <taxon>Mamiellales</taxon>
        <taxon>Bathycoccaceae</taxon>
        <taxon>Ostreococcus</taxon>
    </lineage>
</organism>
<dbReference type="PANTHER" id="PTHR23355">
    <property type="entry name" value="RIBONUCLEASE"/>
    <property type="match status" value="1"/>
</dbReference>
<proteinExistence type="predicted"/>
<dbReference type="AlphaFoldDB" id="A0A7R9XRL7"/>
<dbReference type="GO" id="GO:0003723">
    <property type="term" value="F:RNA binding"/>
    <property type="evidence" value="ECO:0007669"/>
    <property type="project" value="InterPro"/>
</dbReference>
<dbReference type="Pfam" id="PF00773">
    <property type="entry name" value="RNB"/>
    <property type="match status" value="2"/>
</dbReference>
<dbReference type="GO" id="GO:0000932">
    <property type="term" value="C:P-body"/>
    <property type="evidence" value="ECO:0007669"/>
    <property type="project" value="TreeGrafter"/>
</dbReference>
<dbReference type="Pfam" id="PF23161">
    <property type="entry name" value="HTH_RNase_II"/>
    <property type="match status" value="1"/>
</dbReference>
<dbReference type="SUPFAM" id="SSF50249">
    <property type="entry name" value="Nucleic acid-binding proteins"/>
    <property type="match status" value="1"/>
</dbReference>
<gene>
    <name evidence="2" type="ORF">OLUC0939_LOCUS2284</name>
</gene>
<dbReference type="GO" id="GO:0000175">
    <property type="term" value="F:3'-5'-RNA exonuclease activity"/>
    <property type="evidence" value="ECO:0007669"/>
    <property type="project" value="TreeGrafter"/>
</dbReference>
<name>A0A7R9XRL7_9CHLO</name>
<feature type="domain" description="RNB" evidence="1">
    <location>
        <begin position="234"/>
        <end position="536"/>
    </location>
</feature>
<reference evidence="2" key="1">
    <citation type="submission" date="2021-01" db="EMBL/GenBank/DDBJ databases">
        <authorList>
            <person name="Corre E."/>
            <person name="Pelletier E."/>
            <person name="Niang G."/>
            <person name="Scheremetjew M."/>
            <person name="Finn R."/>
            <person name="Kale V."/>
            <person name="Holt S."/>
            <person name="Cochrane G."/>
            <person name="Meng A."/>
            <person name="Brown T."/>
            <person name="Cohen L."/>
        </authorList>
    </citation>
    <scope>NUCLEOTIDE SEQUENCE</scope>
    <source>
        <strain evidence="2">Clade-A-BCC118000</strain>
    </source>
</reference>
<dbReference type="PANTHER" id="PTHR23355:SF42">
    <property type="entry name" value="RIBONUCLEASE II, CHLOROPLASTIC_MITOCHONDRIAL"/>
    <property type="match status" value="1"/>
</dbReference>
<evidence type="ECO:0000313" key="2">
    <source>
        <dbReference type="EMBL" id="CAD8221563.1"/>
    </source>
</evidence>
<protein>
    <recommendedName>
        <fullName evidence="1">RNB domain-containing protein</fullName>
    </recommendedName>
</protein>
<dbReference type="InterPro" id="IPR056404">
    <property type="entry name" value="HTH_RNase_II"/>
</dbReference>
<dbReference type="GO" id="GO:0006402">
    <property type="term" value="P:mRNA catabolic process"/>
    <property type="evidence" value="ECO:0007669"/>
    <property type="project" value="TreeGrafter"/>
</dbReference>
<sequence length="645" mass="70399">MERFARDAAESAKADALLRGAWELIDEFGLESGEVCDATYVSELMFEDDANAPAGAREFAAHRLLSSPMGGIYFKLKAKGTYESRAADQIDALKRKAEAESRAAKVEEAFLDEIKAAAAAPAGAKPDRDALWRPSDEDNDARVRRLEALEAYALGEKFHSAGEKAMADDLLGKLGFTRSSEGALKTLISTGTWSRHENLSVRKYGVQIDFPEGTAKACAEVLSNEPVDADAASRVDLTYLRAYAIDDAETVEVDDAVSAEALGDDGQIRVWVHIADPTRWIPLGSPLDAIARQRATTLYYPTEIVPMFPLEIAAGPMSLGSRSDVASEAMTVRADIDREGNIMDFEIMPSFVKLDRRWTYDEVDVELDSATCDEGLRLLYKVASARDERRAEDGSVTIILPENSVNVRGATARGGDGDVAITMSKINGHTPARMLVSELMVLVGDVVARFGVRENIPLPFRGQGEPRLMSDDEWDGIPEGICQDMAMRSCMTSSTSGATPRPHSGLGLSAYVQFTSPIRRYADVLAHHQIKAYLRGEPLPFDEQSMENVIEDVGTTVGGAIRSQRETSKYWASAYFDAQPADARWTATVVKFIRGDDLVLVIFDDLGYETVVKLDRGAVLGETLTLKFVDADPHAGSTNFARVEA</sequence>